<organism evidence="2 3">
    <name type="scientific">Roridomyces roridus</name>
    <dbReference type="NCBI Taxonomy" id="1738132"/>
    <lineage>
        <taxon>Eukaryota</taxon>
        <taxon>Fungi</taxon>
        <taxon>Dikarya</taxon>
        <taxon>Basidiomycota</taxon>
        <taxon>Agaricomycotina</taxon>
        <taxon>Agaricomycetes</taxon>
        <taxon>Agaricomycetidae</taxon>
        <taxon>Agaricales</taxon>
        <taxon>Marasmiineae</taxon>
        <taxon>Mycenaceae</taxon>
        <taxon>Roridomyces</taxon>
    </lineage>
</organism>
<reference evidence="2" key="1">
    <citation type="submission" date="2023-03" db="EMBL/GenBank/DDBJ databases">
        <title>Massive genome expansion in bonnet fungi (Mycena s.s.) driven by repeated elements and novel gene families across ecological guilds.</title>
        <authorList>
            <consortium name="Lawrence Berkeley National Laboratory"/>
            <person name="Harder C.B."/>
            <person name="Miyauchi S."/>
            <person name="Viragh M."/>
            <person name="Kuo A."/>
            <person name="Thoen E."/>
            <person name="Andreopoulos B."/>
            <person name="Lu D."/>
            <person name="Skrede I."/>
            <person name="Drula E."/>
            <person name="Henrissat B."/>
            <person name="Morin E."/>
            <person name="Kohler A."/>
            <person name="Barry K."/>
            <person name="LaButti K."/>
            <person name="Morin E."/>
            <person name="Salamov A."/>
            <person name="Lipzen A."/>
            <person name="Mereny Z."/>
            <person name="Hegedus B."/>
            <person name="Baldrian P."/>
            <person name="Stursova M."/>
            <person name="Weitz H."/>
            <person name="Taylor A."/>
            <person name="Grigoriev I.V."/>
            <person name="Nagy L.G."/>
            <person name="Martin F."/>
            <person name="Kauserud H."/>
        </authorList>
    </citation>
    <scope>NUCLEOTIDE SEQUENCE</scope>
    <source>
        <strain evidence="2">9284</strain>
    </source>
</reference>
<protein>
    <recommendedName>
        <fullName evidence="1">F-box domain-containing protein</fullName>
    </recommendedName>
</protein>
<dbReference type="SUPFAM" id="SSF81383">
    <property type="entry name" value="F-box domain"/>
    <property type="match status" value="1"/>
</dbReference>
<dbReference type="EMBL" id="JARKIF010000033">
    <property type="protein sequence ID" value="KAJ7611224.1"/>
    <property type="molecule type" value="Genomic_DNA"/>
</dbReference>
<feature type="domain" description="F-box" evidence="1">
    <location>
        <begin position="1"/>
        <end position="43"/>
    </location>
</feature>
<accession>A0AAD7FBZ4</accession>
<dbReference type="SUPFAM" id="SSF52047">
    <property type="entry name" value="RNI-like"/>
    <property type="match status" value="1"/>
</dbReference>
<evidence type="ECO:0000313" key="2">
    <source>
        <dbReference type="EMBL" id="KAJ7611224.1"/>
    </source>
</evidence>
<keyword evidence="3" id="KW-1185">Reference proteome</keyword>
<dbReference type="Proteomes" id="UP001221142">
    <property type="component" value="Unassembled WGS sequence"/>
</dbReference>
<evidence type="ECO:0000313" key="3">
    <source>
        <dbReference type="Proteomes" id="UP001221142"/>
    </source>
</evidence>
<dbReference type="PROSITE" id="PS50181">
    <property type="entry name" value="FBOX"/>
    <property type="match status" value="1"/>
</dbReference>
<proteinExistence type="predicted"/>
<gene>
    <name evidence="2" type="ORF">FB45DRAFT_1065910</name>
</gene>
<dbReference type="Pfam" id="PF00646">
    <property type="entry name" value="F-box"/>
    <property type="match status" value="1"/>
</dbReference>
<evidence type="ECO:0000259" key="1">
    <source>
        <dbReference type="PROSITE" id="PS50181"/>
    </source>
</evidence>
<dbReference type="InterPro" id="IPR001810">
    <property type="entry name" value="F-box_dom"/>
</dbReference>
<dbReference type="AlphaFoldDB" id="A0AAD7FBZ4"/>
<name>A0AAD7FBZ4_9AGAR</name>
<dbReference type="InterPro" id="IPR036047">
    <property type="entry name" value="F-box-like_dom_sf"/>
</dbReference>
<sequence length="232" mass="25779">MNDLPQELVDRVIDLCDDKEMSVCGLVCRRWARRSRGRLFTALTVHAQSLPHIVDIVDTSSFPILSFVRELTLTVVPALLDDALLARLHPCPNLRTIRITGTERHVGIDPSITTELDALQPHLRSWAVDSSSITRLDLVLSTPKISLQTVMNAVSCLPGLSELHMEGFATHQPSPPPSIRLAPLRALFVRSCDPVFFSWVLTLPSVLLFHHLTVGPFMSPSEKSVELYGMIC</sequence>
<comment type="caution">
    <text evidence="2">The sequence shown here is derived from an EMBL/GenBank/DDBJ whole genome shotgun (WGS) entry which is preliminary data.</text>
</comment>